<keyword evidence="3" id="KW-0808">Transferase</keyword>
<accession>A0A1I3J3Z7</accession>
<gene>
    <name evidence="3" type="ORF">SAMN05216258_107354</name>
</gene>
<feature type="binding site" evidence="1">
    <location>
        <begin position="324"/>
        <end position="325"/>
    </location>
    <ligand>
        <name>L-histidine</name>
        <dbReference type="ChEBI" id="CHEBI:57595"/>
    </ligand>
</feature>
<evidence type="ECO:0000256" key="1">
    <source>
        <dbReference type="PIRSR" id="PIRSR001549-1"/>
    </source>
</evidence>
<dbReference type="AlphaFoldDB" id="A0A1I3J3Z7"/>
<dbReference type="InterPro" id="IPR045864">
    <property type="entry name" value="aa-tRNA-synth_II/BPL/LPL"/>
</dbReference>
<keyword evidence="3" id="KW-0328">Glycosyltransferase</keyword>
<reference evidence="3 4" key="1">
    <citation type="submission" date="2016-10" db="EMBL/GenBank/DDBJ databases">
        <authorList>
            <person name="de Groot N.N."/>
        </authorList>
    </citation>
    <scope>NUCLEOTIDE SEQUENCE [LARGE SCALE GENOMIC DNA]</scope>
    <source>
        <strain evidence="3 4">CGMCC 1.11030</strain>
    </source>
</reference>
<dbReference type="SUPFAM" id="SSF55681">
    <property type="entry name" value="Class II aaRS and biotin synthetases"/>
    <property type="match status" value="1"/>
</dbReference>
<evidence type="ECO:0000313" key="3">
    <source>
        <dbReference type="EMBL" id="SFI54992.1"/>
    </source>
</evidence>
<feature type="binding site" evidence="1">
    <location>
        <position position="105"/>
    </location>
    <ligand>
        <name>L-histidine</name>
        <dbReference type="ChEBI" id="CHEBI:57595"/>
    </ligand>
</feature>
<keyword evidence="4" id="KW-1185">Reference proteome</keyword>
<sequence>MSASRAYLPGGRIGDGLDRLAAEVARIEALFADAGAQAVEPATLQPSAELLTLYGEDIRARAFVTQDPVDGELMLRPDFTVPVLRLHLQGGVSPARYRYAGPVWRRQEPGSTRPTEYLQAGVEILGDPDAVAADAEVFALIRDALGEAATVAEPRTGDLAIIFAAIAGLAAPERWKQALRRHVWRPAKFRRVLEAFGERPAPSPARAALIKAVEQGEDALRAHVRALGPLHGARSFEDVLARARELAADARIVLPKAQIDWLEAVLAVAGPSAQALDALRALDEGGALSPALDRFARRLEALEARGVDAAALPFDASFGRGLEYYDGFTFEFAAPRSSSRLPLPPLGGGGRYDALTQRLGHAALPAVGGIVRPEAMIAATGPAGGAA</sequence>
<dbReference type="GO" id="GO:0006427">
    <property type="term" value="P:histidyl-tRNA aminoacylation"/>
    <property type="evidence" value="ECO:0007669"/>
    <property type="project" value="TreeGrafter"/>
</dbReference>
<dbReference type="GO" id="GO:0004821">
    <property type="term" value="F:histidine-tRNA ligase activity"/>
    <property type="evidence" value="ECO:0007669"/>
    <property type="project" value="TreeGrafter"/>
</dbReference>
<feature type="binding site" evidence="1">
    <location>
        <position position="320"/>
    </location>
    <ligand>
        <name>L-histidine</name>
        <dbReference type="ChEBI" id="CHEBI:57595"/>
    </ligand>
</feature>
<dbReference type="PANTHER" id="PTHR43707:SF1">
    <property type="entry name" value="HISTIDINE--TRNA LIGASE, MITOCHONDRIAL-RELATED"/>
    <property type="match status" value="1"/>
</dbReference>
<feature type="domain" description="Class II Histidinyl-tRNA synthetase (HisRS)-like catalytic core" evidence="2">
    <location>
        <begin position="253"/>
        <end position="373"/>
    </location>
</feature>
<feature type="binding site" evidence="1">
    <location>
        <position position="119"/>
    </location>
    <ligand>
        <name>L-histidine</name>
        <dbReference type="ChEBI" id="CHEBI:57595"/>
    </ligand>
</feature>
<dbReference type="NCBIfam" id="NF008952">
    <property type="entry name" value="PRK12295.1-5"/>
    <property type="match status" value="1"/>
</dbReference>
<dbReference type="STRING" id="1114924.SAMN05216258_107354"/>
<dbReference type="RefSeq" id="WP_092861506.1">
    <property type="nucleotide sequence ID" value="NZ_FOQH01000007.1"/>
</dbReference>
<dbReference type="Proteomes" id="UP000199377">
    <property type="component" value="Unassembled WGS sequence"/>
</dbReference>
<dbReference type="PIRSF" id="PIRSF001549">
    <property type="entry name" value="His-tRNA_synth"/>
    <property type="match status" value="1"/>
</dbReference>
<proteinExistence type="predicted"/>
<evidence type="ECO:0000313" key="4">
    <source>
        <dbReference type="Proteomes" id="UP000199377"/>
    </source>
</evidence>
<name>A0A1I3J3Z7_9RHOB</name>
<feature type="binding site" evidence="1">
    <location>
        <begin position="78"/>
        <end position="80"/>
    </location>
    <ligand>
        <name>L-histidine</name>
        <dbReference type="ChEBI" id="CHEBI:57595"/>
    </ligand>
</feature>
<dbReference type="OrthoDB" id="9797914at2"/>
<dbReference type="GO" id="GO:0016757">
    <property type="term" value="F:glycosyltransferase activity"/>
    <property type="evidence" value="ECO:0007669"/>
    <property type="project" value="UniProtKB-KW"/>
</dbReference>
<dbReference type="InterPro" id="IPR004516">
    <property type="entry name" value="HisRS/HisZ"/>
</dbReference>
<dbReference type="GO" id="GO:0005737">
    <property type="term" value="C:cytoplasm"/>
    <property type="evidence" value="ECO:0007669"/>
    <property type="project" value="InterPro"/>
</dbReference>
<evidence type="ECO:0000259" key="2">
    <source>
        <dbReference type="Pfam" id="PF13393"/>
    </source>
</evidence>
<feature type="domain" description="Class II Histidinyl-tRNA synthetase (HisRS)-like catalytic core" evidence="2">
    <location>
        <begin position="24"/>
        <end position="250"/>
    </location>
</feature>
<organism evidence="3 4">
    <name type="scientific">Albimonas pacifica</name>
    <dbReference type="NCBI Taxonomy" id="1114924"/>
    <lineage>
        <taxon>Bacteria</taxon>
        <taxon>Pseudomonadati</taxon>
        <taxon>Pseudomonadota</taxon>
        <taxon>Alphaproteobacteria</taxon>
        <taxon>Rhodobacterales</taxon>
        <taxon>Paracoccaceae</taxon>
        <taxon>Albimonas</taxon>
    </lineage>
</organism>
<protein>
    <submittedName>
        <fullName evidence="3">ATP phosphoribosyltransferase regulatory subunit</fullName>
    </submittedName>
</protein>
<feature type="binding site" evidence="1">
    <location>
        <position position="123"/>
    </location>
    <ligand>
        <name>L-histidine</name>
        <dbReference type="ChEBI" id="CHEBI:57595"/>
    </ligand>
</feature>
<dbReference type="Gene3D" id="3.30.930.10">
    <property type="entry name" value="Bira Bifunctional Protein, Domain 2"/>
    <property type="match status" value="1"/>
</dbReference>
<dbReference type="PANTHER" id="PTHR43707">
    <property type="entry name" value="HISTIDYL-TRNA SYNTHETASE"/>
    <property type="match status" value="1"/>
</dbReference>
<dbReference type="EMBL" id="FOQH01000007">
    <property type="protein sequence ID" value="SFI54992.1"/>
    <property type="molecule type" value="Genomic_DNA"/>
</dbReference>
<dbReference type="Pfam" id="PF13393">
    <property type="entry name" value="tRNA-synt_His"/>
    <property type="match status" value="2"/>
</dbReference>
<dbReference type="InterPro" id="IPR041715">
    <property type="entry name" value="HisRS-like_core"/>
</dbReference>